<protein>
    <submittedName>
        <fullName evidence="1">Uncharacterized protein</fullName>
    </submittedName>
</protein>
<evidence type="ECO:0000313" key="2">
    <source>
        <dbReference type="Proteomes" id="UP001150603"/>
    </source>
</evidence>
<accession>A0ACC1J1G1</accession>
<name>A0ACC1J1G1_9FUNG</name>
<sequence>MNLEGLSENEMWQKRQEWNQGIGRTMEILYTHIMFDMARIKAHRIALMILLHEDLDMVRNFQYSKAFSVQELPCLTGSTAAATTMPILATYEDDAEAFQRSVQASSEAATHVYSLLKFTYEFGIDLHAFTTVIIGALFQLALVYVGRVQSCSPRMAWCAMLRLARILAMIRSLDRWGPALYIFTNILKALGRPELLLQAPSPQTRAELAAETSRSTFPAARSPSVDSSVDSLSCYQGDVGSGLGANKRKSCVGDIRGDEKRYEFMDHHHGDNPATVMAATGWSSPAEEEDVTNPFPPDHVITHIMREQKVNTATFFSPTLPILAASLLHTNSG</sequence>
<reference evidence="1" key="1">
    <citation type="submission" date="2022-07" db="EMBL/GenBank/DDBJ databases">
        <title>Phylogenomic reconstructions and comparative analyses of Kickxellomycotina fungi.</title>
        <authorList>
            <person name="Reynolds N.K."/>
            <person name="Stajich J.E."/>
            <person name="Barry K."/>
            <person name="Grigoriev I.V."/>
            <person name="Crous P."/>
            <person name="Smith M.E."/>
        </authorList>
    </citation>
    <scope>NUCLEOTIDE SEQUENCE</scope>
    <source>
        <strain evidence="1">NRRL 5244</strain>
    </source>
</reference>
<proteinExistence type="predicted"/>
<dbReference type="Proteomes" id="UP001150603">
    <property type="component" value="Unassembled WGS sequence"/>
</dbReference>
<comment type="caution">
    <text evidence="1">The sequence shown here is derived from an EMBL/GenBank/DDBJ whole genome shotgun (WGS) entry which is preliminary data.</text>
</comment>
<organism evidence="1 2">
    <name type="scientific">Linderina macrospora</name>
    <dbReference type="NCBI Taxonomy" id="4868"/>
    <lineage>
        <taxon>Eukaryota</taxon>
        <taxon>Fungi</taxon>
        <taxon>Fungi incertae sedis</taxon>
        <taxon>Zoopagomycota</taxon>
        <taxon>Kickxellomycotina</taxon>
        <taxon>Kickxellomycetes</taxon>
        <taxon>Kickxellales</taxon>
        <taxon>Kickxellaceae</taxon>
        <taxon>Linderina</taxon>
    </lineage>
</organism>
<keyword evidence="2" id="KW-1185">Reference proteome</keyword>
<gene>
    <name evidence="1" type="ORF">FBU59_005870</name>
</gene>
<dbReference type="EMBL" id="JANBPW010004866">
    <property type="protein sequence ID" value="KAJ1933909.1"/>
    <property type="molecule type" value="Genomic_DNA"/>
</dbReference>
<evidence type="ECO:0000313" key="1">
    <source>
        <dbReference type="EMBL" id="KAJ1933909.1"/>
    </source>
</evidence>